<dbReference type="RefSeq" id="WP_021695330.1">
    <property type="nucleotide sequence ID" value="NZ_BATB01000071.1"/>
</dbReference>
<evidence type="ECO:0000313" key="1">
    <source>
        <dbReference type="EMBL" id="GAD57231.1"/>
    </source>
</evidence>
<dbReference type="EMBL" id="BATB01000071">
    <property type="protein sequence ID" value="GAD57231.1"/>
    <property type="molecule type" value="Genomic_DNA"/>
</dbReference>
<evidence type="ECO:0000313" key="2">
    <source>
        <dbReference type="Proteomes" id="UP000016566"/>
    </source>
</evidence>
<proteinExistence type="predicted"/>
<accession>U2YPB7</accession>
<dbReference type="Proteomes" id="UP000016566">
    <property type="component" value="Unassembled WGS sequence"/>
</dbReference>
<sequence>MSELLEAGTFTEVLKAHITQEYTAATTSFPFQAAKRKFNWHTATTDPFQRIQYSYENKLLDIFRNSARGHGLHENRPIAIIGGRGGGKTTSVIRALELLKAEDSITYLRIDMNRWDDRQFSDLNEHELQNRFASHLSEKIVSHFPTKNSLEQDVFEFFPWCINERSFTANILAHIEPFSKFLRIYSAEIEQLCLGKGLGNTSYDDLHHQILAARQEFLKAFSEIDFIWYSLLQMIYLSGWEPDRERLARHFLVLDNIDPVNPKLQRFAIRIFHRITLASGIQTIIPMRPHTETVSAASAGADWYSVEAHCSPDIVEVVLGRLDAVCTSDDGKPYQAHVETIKTALGKDQKHLREILINTSALDIRTGLLNFSNFCERIVSAKGLSFDFQIDQSELCRFFFLGERNRFDYSFAENLFLYDAGEDQVFSHCKIYALDYLLRVSNGGASCGSVTNHLKKFGFTPQEIECSLGNLLRRSRALVWSNDGFEYAELKAESEMRVTPLAFTYFFRLFGEYYYTEACMMDRRFQTASVREVLDFEREVVRRDLRAMLHFVDKEDAHQLNDYFPNIDEVAGIRHWKRFVTGAKFRLKADNDRLVDIKRLDWLRSIYQKVFEGRAADLDEVQEIVEGRGERLQF</sequence>
<gene>
    <name evidence="1" type="ORF">MBELCI_3283</name>
</gene>
<reference evidence="1" key="1">
    <citation type="journal article" date="2013" name="Genome Announc.">
        <title>Draft Genome Sequence of Loktanella cinnabarina LL-001T, Isolated from Deep-Sea Floor Sediment.</title>
        <authorList>
            <person name="Nishi S."/>
            <person name="Tsubouchi T."/>
            <person name="Takaki Y."/>
            <person name="Koyanagi R."/>
            <person name="Satoh N."/>
            <person name="Maruyama T."/>
            <person name="Hatada Y."/>
        </authorList>
    </citation>
    <scope>NUCLEOTIDE SEQUENCE [LARGE SCALE GENOMIC DNA]</scope>
    <source>
        <strain evidence="1">LL-001</strain>
    </source>
</reference>
<keyword evidence="2" id="KW-1185">Reference proteome</keyword>
<protein>
    <submittedName>
        <fullName evidence="1">Uncharacterized protein</fullName>
    </submittedName>
</protein>
<name>U2YPB7_9RHOB</name>
<comment type="caution">
    <text evidence="1">The sequence shown here is derived from an EMBL/GenBank/DDBJ whole genome shotgun (WGS) entry which is preliminary data.</text>
</comment>
<dbReference type="AlphaFoldDB" id="U2YPB7"/>
<organism evidence="1 2">
    <name type="scientific">Limimaricola cinnabarinus LL-001</name>
    <dbReference type="NCBI Taxonomy" id="1337093"/>
    <lineage>
        <taxon>Bacteria</taxon>
        <taxon>Pseudomonadati</taxon>
        <taxon>Pseudomonadota</taxon>
        <taxon>Alphaproteobacteria</taxon>
        <taxon>Rhodobacterales</taxon>
        <taxon>Paracoccaceae</taxon>
        <taxon>Limimaricola</taxon>
    </lineage>
</organism>